<dbReference type="CDD" id="cd06530">
    <property type="entry name" value="S26_SPase_I"/>
    <property type="match status" value="1"/>
</dbReference>
<dbReference type="SUPFAM" id="SSF51306">
    <property type="entry name" value="LexA/Signal peptidase"/>
    <property type="match status" value="1"/>
</dbReference>
<keyword evidence="2 6" id="KW-0812">Transmembrane</keyword>
<sequence>MAKRIAASLVHAIETLFVIAAVALAVALLLPRLFGYTPYAVLSGSMEPELPVGSMVYVHETDPTALQPGDVVTFYRSDGAVVTHQVYEVDAEARTIGTQGIANKDADGSLVHDAQATPFSGVIGIAAFCIPYLGYAEAFCTTPSGLLAIIAVLALLAVASLLLGKSGSRRAGRRARGCGNDG</sequence>
<dbReference type="EC" id="3.4.21.89" evidence="5"/>
<evidence type="ECO:0000256" key="2">
    <source>
        <dbReference type="ARBA" id="ARBA00022692"/>
    </source>
</evidence>
<feature type="transmembrane region" description="Helical" evidence="6">
    <location>
        <begin position="145"/>
        <end position="164"/>
    </location>
</feature>
<evidence type="ECO:0000256" key="1">
    <source>
        <dbReference type="ARBA" id="ARBA00004370"/>
    </source>
</evidence>
<name>A0A369LA35_9ACTN</name>
<evidence type="ECO:0000256" key="5">
    <source>
        <dbReference type="NCBIfam" id="TIGR02228"/>
    </source>
</evidence>
<proteinExistence type="predicted"/>
<dbReference type="InterPro" id="IPR001733">
    <property type="entry name" value="Peptidase_S26B"/>
</dbReference>
<dbReference type="Proteomes" id="UP000253792">
    <property type="component" value="Unassembled WGS sequence"/>
</dbReference>
<dbReference type="NCBIfam" id="TIGR02228">
    <property type="entry name" value="sigpep_I_arch"/>
    <property type="match status" value="1"/>
</dbReference>
<organism evidence="8 9">
    <name type="scientific">Senegalimassilia anaerobia</name>
    <dbReference type="NCBI Taxonomy" id="1473216"/>
    <lineage>
        <taxon>Bacteria</taxon>
        <taxon>Bacillati</taxon>
        <taxon>Actinomycetota</taxon>
        <taxon>Coriobacteriia</taxon>
        <taxon>Coriobacteriales</taxon>
        <taxon>Coriobacteriaceae</taxon>
        <taxon>Senegalimassilia</taxon>
    </lineage>
</organism>
<dbReference type="EMBL" id="PPTP01000007">
    <property type="protein sequence ID" value="RDB54848.1"/>
    <property type="molecule type" value="Genomic_DNA"/>
</dbReference>
<dbReference type="GO" id="GO:0016020">
    <property type="term" value="C:membrane"/>
    <property type="evidence" value="ECO:0007669"/>
    <property type="project" value="UniProtKB-SubCell"/>
</dbReference>
<dbReference type="OrthoDB" id="3178064at2"/>
<evidence type="ECO:0000259" key="7">
    <source>
        <dbReference type="Pfam" id="PF10502"/>
    </source>
</evidence>
<dbReference type="PANTHER" id="PTHR10806">
    <property type="entry name" value="SIGNAL PEPTIDASE COMPLEX CATALYTIC SUBUNIT SEC11"/>
    <property type="match status" value="1"/>
</dbReference>
<dbReference type="GO" id="GO:0009003">
    <property type="term" value="F:signal peptidase activity"/>
    <property type="evidence" value="ECO:0007669"/>
    <property type="project" value="UniProtKB-EC"/>
</dbReference>
<dbReference type="InterPro" id="IPR036286">
    <property type="entry name" value="LexA/Signal_pep-like_sf"/>
</dbReference>
<feature type="domain" description="Peptidase S26" evidence="7">
    <location>
        <begin position="19"/>
        <end position="78"/>
    </location>
</feature>
<reference evidence="8 9" key="1">
    <citation type="journal article" date="2018" name="Elife">
        <title>Discovery and characterization of a prevalent human gut bacterial enzyme sufficient for the inactivation of a family of plant toxins.</title>
        <authorList>
            <person name="Koppel N."/>
            <person name="Bisanz J.E."/>
            <person name="Pandelia M.E."/>
            <person name="Turnbaugh P.J."/>
            <person name="Balskus E.P."/>
        </authorList>
    </citation>
    <scope>NUCLEOTIDE SEQUENCE [LARGE SCALE GENOMIC DNA]</scope>
    <source>
        <strain evidence="9">anaerobia AP69FAA</strain>
    </source>
</reference>
<protein>
    <recommendedName>
        <fullName evidence="5">Signal peptidase I</fullName>
        <ecNumber evidence="5">3.4.21.89</ecNumber>
    </recommendedName>
</protein>
<accession>A0A369LA35</accession>
<keyword evidence="3 6" id="KW-1133">Transmembrane helix</keyword>
<dbReference type="InterPro" id="IPR019533">
    <property type="entry name" value="Peptidase_S26"/>
</dbReference>
<keyword evidence="4 6" id="KW-0472">Membrane</keyword>
<dbReference type="GO" id="GO:0006465">
    <property type="term" value="P:signal peptide processing"/>
    <property type="evidence" value="ECO:0007669"/>
    <property type="project" value="UniProtKB-UniRule"/>
</dbReference>
<evidence type="ECO:0000313" key="8">
    <source>
        <dbReference type="EMBL" id="RDB54848.1"/>
    </source>
</evidence>
<feature type="transmembrane region" description="Helical" evidence="6">
    <location>
        <begin position="12"/>
        <end position="34"/>
    </location>
</feature>
<gene>
    <name evidence="8" type="ORF">C1880_08360</name>
</gene>
<comment type="subcellular location">
    <subcellularLocation>
        <location evidence="1">Membrane</location>
    </subcellularLocation>
</comment>
<dbReference type="Pfam" id="PF10502">
    <property type="entry name" value="Peptidase_S26"/>
    <property type="match status" value="1"/>
</dbReference>
<dbReference type="PANTHER" id="PTHR10806:SF6">
    <property type="entry name" value="SIGNAL PEPTIDASE COMPLEX CATALYTIC SUBUNIT SEC11"/>
    <property type="match status" value="1"/>
</dbReference>
<dbReference type="GO" id="GO:0004252">
    <property type="term" value="F:serine-type endopeptidase activity"/>
    <property type="evidence" value="ECO:0007669"/>
    <property type="project" value="UniProtKB-UniRule"/>
</dbReference>
<evidence type="ECO:0000313" key="9">
    <source>
        <dbReference type="Proteomes" id="UP000253792"/>
    </source>
</evidence>
<dbReference type="RefSeq" id="WP_114621088.1">
    <property type="nucleotide sequence ID" value="NZ_PPTP01000007.1"/>
</dbReference>
<keyword evidence="9" id="KW-1185">Reference proteome</keyword>
<evidence type="ECO:0000256" key="3">
    <source>
        <dbReference type="ARBA" id="ARBA00022989"/>
    </source>
</evidence>
<evidence type="ECO:0000256" key="6">
    <source>
        <dbReference type="SAM" id="Phobius"/>
    </source>
</evidence>
<evidence type="ECO:0000256" key="4">
    <source>
        <dbReference type="ARBA" id="ARBA00023136"/>
    </source>
</evidence>
<dbReference type="AlphaFoldDB" id="A0A369LA35"/>
<comment type="caution">
    <text evidence="8">The sequence shown here is derived from an EMBL/GenBank/DDBJ whole genome shotgun (WGS) entry which is preliminary data.</text>
</comment>